<protein>
    <submittedName>
        <fullName evidence="1">Uncharacterized protein</fullName>
    </submittedName>
</protein>
<name>A0A0F9SLL0_9ZZZZ</name>
<dbReference type="EMBL" id="LAZR01002430">
    <property type="protein sequence ID" value="KKN30153.1"/>
    <property type="molecule type" value="Genomic_DNA"/>
</dbReference>
<dbReference type="AlphaFoldDB" id="A0A0F9SLL0"/>
<comment type="caution">
    <text evidence="1">The sequence shown here is derived from an EMBL/GenBank/DDBJ whole genome shotgun (WGS) entry which is preliminary data.</text>
</comment>
<organism evidence="1">
    <name type="scientific">marine sediment metagenome</name>
    <dbReference type="NCBI Taxonomy" id="412755"/>
    <lineage>
        <taxon>unclassified sequences</taxon>
        <taxon>metagenomes</taxon>
        <taxon>ecological metagenomes</taxon>
    </lineage>
</organism>
<proteinExistence type="predicted"/>
<reference evidence="1" key="1">
    <citation type="journal article" date="2015" name="Nature">
        <title>Complex archaea that bridge the gap between prokaryotes and eukaryotes.</title>
        <authorList>
            <person name="Spang A."/>
            <person name="Saw J.H."/>
            <person name="Jorgensen S.L."/>
            <person name="Zaremba-Niedzwiedzka K."/>
            <person name="Martijn J."/>
            <person name="Lind A.E."/>
            <person name="van Eijk R."/>
            <person name="Schleper C."/>
            <person name="Guy L."/>
            <person name="Ettema T.J."/>
        </authorList>
    </citation>
    <scope>NUCLEOTIDE SEQUENCE</scope>
</reference>
<evidence type="ECO:0000313" key="1">
    <source>
        <dbReference type="EMBL" id="KKN30153.1"/>
    </source>
</evidence>
<gene>
    <name evidence="1" type="ORF">LCGC14_0836960</name>
</gene>
<accession>A0A0F9SLL0</accession>
<sequence length="108" mass="12597">MKFAIDLDGTAWKYRRLFVELMWALQAGRHQVGILTAHGPALEREDRRLLLARGFPVPDFFINKQEPAEPCKPWKERMVQEHGIDCLFDDFDSPTIVLHCPHPDQSRE</sequence>